<proteinExistence type="predicted"/>
<evidence type="ECO:0000313" key="2">
    <source>
        <dbReference type="EMBL" id="TDA37860.1"/>
    </source>
</evidence>
<dbReference type="AlphaFoldDB" id="A0A523BBL1"/>
<protein>
    <recommendedName>
        <fullName evidence="5">DUF3227 domain-containing protein</fullName>
    </recommendedName>
</protein>
<name>A0A523BBL1_9CREN</name>
<dbReference type="Gene3D" id="1.10.1200.200">
    <property type="entry name" value="Protein of unknown function DUF3227"/>
    <property type="match status" value="1"/>
</dbReference>
<comment type="caution">
    <text evidence="2">The sequence shown here is derived from an EMBL/GenBank/DDBJ whole genome shotgun (WGS) entry which is preliminary data.</text>
</comment>
<evidence type="ECO:0000313" key="1">
    <source>
        <dbReference type="EMBL" id="RZN55470.1"/>
    </source>
</evidence>
<evidence type="ECO:0000313" key="4">
    <source>
        <dbReference type="Proteomes" id="UP000317265"/>
    </source>
</evidence>
<accession>A0A523BBL1</accession>
<dbReference type="InterPro" id="IPR044908">
    <property type="entry name" value="NitrOD5-like_sf"/>
</dbReference>
<dbReference type="EMBL" id="QNVI01000062">
    <property type="protein sequence ID" value="TDA37860.1"/>
    <property type="molecule type" value="Genomic_DNA"/>
</dbReference>
<dbReference type="Proteomes" id="UP000316080">
    <property type="component" value="Unassembled WGS sequence"/>
</dbReference>
<sequence length="109" mass="13080">MKFDEEFKWILIEAIDEGLKSIIGENGNKVIYYHLKELYGLEREEIPERLNIFAEYINRISGLGAKIIEISIIKALCLKLKLEYKEKKIKFLDYIEELYKEYMKKVKKK</sequence>
<evidence type="ECO:0008006" key="5">
    <source>
        <dbReference type="Google" id="ProtNLM"/>
    </source>
</evidence>
<reference evidence="1 3" key="2">
    <citation type="journal article" date="2019" name="Nat. Microbiol.">
        <title>Wide diversity of methane and short-chain alkane metabolisms in uncultured archaea.</title>
        <authorList>
            <person name="Borrel G."/>
            <person name="Adam P.S."/>
            <person name="McKay L.J."/>
            <person name="Chen L.X."/>
            <person name="Sierra-Garcia I.N."/>
            <person name="Sieber C.M."/>
            <person name="Letourneur Q."/>
            <person name="Ghozlane A."/>
            <person name="Andersen G.L."/>
            <person name="Li W.J."/>
            <person name="Hallam S.J."/>
            <person name="Muyzer G."/>
            <person name="de Oliveira V.M."/>
            <person name="Inskeep W.P."/>
            <person name="Banfield J.F."/>
            <person name="Gribaldo S."/>
        </authorList>
    </citation>
    <scope>NUCLEOTIDE SEQUENCE [LARGE SCALE GENOMIC DNA]</scope>
    <source>
        <strain evidence="1">Verst-YHS</strain>
    </source>
</reference>
<reference evidence="2 4" key="1">
    <citation type="journal article" date="2019" name="Nat. Microbiol.">
        <title>Expanding anaerobic alkane metabolism in the domain of Archaea.</title>
        <authorList>
            <person name="Wang Y."/>
            <person name="Wegener G."/>
            <person name="Hou J."/>
            <person name="Wang F."/>
            <person name="Xiao X."/>
        </authorList>
    </citation>
    <scope>NUCLEOTIDE SEQUENCE [LARGE SCALE GENOMIC DNA]</scope>
    <source>
        <strain evidence="2">WYZ-LMO11</strain>
    </source>
</reference>
<organism evidence="2 4">
    <name type="scientific">Thermoproteota archaeon</name>
    <dbReference type="NCBI Taxonomy" id="2056631"/>
    <lineage>
        <taxon>Archaea</taxon>
        <taxon>Thermoproteota</taxon>
    </lineage>
</organism>
<dbReference type="Proteomes" id="UP000317265">
    <property type="component" value="Unassembled WGS sequence"/>
</dbReference>
<evidence type="ECO:0000313" key="3">
    <source>
        <dbReference type="Proteomes" id="UP000316080"/>
    </source>
</evidence>
<gene>
    <name evidence="2" type="ORF">DSO09_05815</name>
    <name evidence="1" type="ORF">EF809_05125</name>
</gene>
<dbReference type="EMBL" id="RXIH01000043">
    <property type="protein sequence ID" value="RZN55470.1"/>
    <property type="molecule type" value="Genomic_DNA"/>
</dbReference>